<sequence>MEIETGSAIKLFFPNPSLSLVYFEAIANALDAGATDISIEINIQSFDNPKSLQLKITDNGQGFTDENFNRFKTLLKPRDQYHKGIGRLVFLNYFSSVEVSSTWNKFKREFFFKEGFDGISVIENSKFTENNQTLLIFNGFRKDKVKSYEDLKPLNLKQKIIDHFLPTLNSFKRKNRNFNIFLKLNTNELNAQKEFFSQDVIISSDDLPQMTMVDIENHGLDSISKIEMSYHVKRIKGKVLPLIAFSIDGRTIPINLISENSIPSDYHCVFLFESDLFHSKADSSRQKLVLPDGINDKQLYQVLRKELGKVLSENIPQINELNNKTQKEFESKFPHLLGFFETHTIGLIDKDSALNVAQQKFFQMQKEILQCDHLSNRAYEKSLELSSRTLTEYILYREKIIDKMNEFSNENKESEIHDLIVPKFSELKGENVSSTIYQNNAWLLDDKFMVFRTILSEKRMDKVINAIRLDEEKVNDNGRPDITMIFSADPQDVEVVDVVVVEIKKKTDDEKENQYAVNQLLDRASKLVEFCPKIQRVWYYAVIEVSKKMELRLRQMNWSPLYSKGKVFYQEYKTPHPNGYDVPTPTFVMSFDAIVSDAQSRNHIFLEVLRDSMKRYS</sequence>
<name>A0ABN0JY68_9GAMM</name>
<evidence type="ECO:0000313" key="2">
    <source>
        <dbReference type="Proteomes" id="UP000018433"/>
    </source>
</evidence>
<dbReference type="InterPro" id="IPR036890">
    <property type="entry name" value="HATPase_C_sf"/>
</dbReference>
<comment type="caution">
    <text evidence="1">The sequence shown here is derived from an EMBL/GenBank/DDBJ whole genome shotgun (WGS) entry which is preliminary data.</text>
</comment>
<keyword evidence="2" id="KW-1185">Reference proteome</keyword>
<reference evidence="1 2" key="1">
    <citation type="submission" date="2013-02" db="EMBL/GenBank/DDBJ databases">
        <title>The Genome Sequence of Acinetobacter soli NIPH 2899.</title>
        <authorList>
            <consortium name="The Broad Institute Genome Sequencing Platform"/>
            <consortium name="The Broad Institute Genome Sequencing Center for Infectious Disease"/>
            <person name="Cerqueira G."/>
            <person name="Feldgarden M."/>
            <person name="Courvalin P."/>
            <person name="Perichon B."/>
            <person name="Grillot-Courvalin C."/>
            <person name="Clermont D."/>
            <person name="Rocha E."/>
            <person name="Yoon E.-J."/>
            <person name="Nemec A."/>
            <person name="Walker B."/>
            <person name="Young S.K."/>
            <person name="Zeng Q."/>
            <person name="Gargeya S."/>
            <person name="Fitzgerald M."/>
            <person name="Haas B."/>
            <person name="Abouelleil A."/>
            <person name="Alvarado L."/>
            <person name="Arachchi H.M."/>
            <person name="Berlin A.M."/>
            <person name="Chapman S.B."/>
            <person name="Dewar J."/>
            <person name="Goldberg J."/>
            <person name="Griggs A."/>
            <person name="Gujja S."/>
            <person name="Hansen M."/>
            <person name="Howarth C."/>
            <person name="Imamovic A."/>
            <person name="Larimer J."/>
            <person name="McCowan C."/>
            <person name="Murphy C."/>
            <person name="Neiman D."/>
            <person name="Pearson M."/>
            <person name="Priest M."/>
            <person name="Roberts A."/>
            <person name="Saif S."/>
            <person name="Shea T."/>
            <person name="Sisk P."/>
            <person name="Sykes S."/>
            <person name="Wortman J."/>
            <person name="Nusbaum C."/>
            <person name="Birren B."/>
        </authorList>
    </citation>
    <scope>NUCLEOTIDE SEQUENCE [LARGE SCALE GENOMIC DNA]</scope>
    <source>
        <strain evidence="1 2">NIPH 2899</strain>
    </source>
</reference>
<dbReference type="Pfam" id="PF13589">
    <property type="entry name" value="HATPase_c_3"/>
    <property type="match status" value="1"/>
</dbReference>
<evidence type="ECO:0008006" key="3">
    <source>
        <dbReference type="Google" id="ProtNLM"/>
    </source>
</evidence>
<gene>
    <name evidence="1" type="ORF">F950_01601</name>
</gene>
<dbReference type="SUPFAM" id="SSF55874">
    <property type="entry name" value="ATPase domain of HSP90 chaperone/DNA topoisomerase II/histidine kinase"/>
    <property type="match status" value="1"/>
</dbReference>
<dbReference type="EMBL" id="APPV01000009">
    <property type="protein sequence ID" value="ENV60519.1"/>
    <property type="molecule type" value="Genomic_DNA"/>
</dbReference>
<dbReference type="Gene3D" id="3.30.565.10">
    <property type="entry name" value="Histidine kinase-like ATPase, C-terminal domain"/>
    <property type="match status" value="1"/>
</dbReference>
<evidence type="ECO:0000313" key="1">
    <source>
        <dbReference type="EMBL" id="ENV60519.1"/>
    </source>
</evidence>
<dbReference type="Proteomes" id="UP000018433">
    <property type="component" value="Unassembled WGS sequence"/>
</dbReference>
<proteinExistence type="predicted"/>
<organism evidence="1 2">
    <name type="scientific">Acinetobacter soli NIPH 2899</name>
    <dbReference type="NCBI Taxonomy" id="1217677"/>
    <lineage>
        <taxon>Bacteria</taxon>
        <taxon>Pseudomonadati</taxon>
        <taxon>Pseudomonadota</taxon>
        <taxon>Gammaproteobacteria</taxon>
        <taxon>Moraxellales</taxon>
        <taxon>Moraxellaceae</taxon>
        <taxon>Acinetobacter</taxon>
    </lineage>
</organism>
<accession>A0ABN0JY68</accession>
<protein>
    <recommendedName>
        <fullName evidence="3">Histidine kinase/HSP90-like ATPase domain-containing protein</fullName>
    </recommendedName>
</protein>
<dbReference type="RefSeq" id="WP_004945744.1">
    <property type="nucleotide sequence ID" value="NZ_KB849643.1"/>
</dbReference>